<sequence length="378" mass="42802">MQNIVNFIKQTFKTNEFIPLHEPRFIGNEKKYLNDCIDSTFVSSVGKYVDTFEKEFAKTVGSKYAIATVNGTAALHISLILANVKTDNEVITQPLTFIATCNAISYIGAKPIFVDVDLDTMGLSPDSLKNFLEQNCEIINNQCVNKTTKKLIKACIPMHTFGHPCRIEEIKNICDIWNITLVEDGAESLGSFYKHKHTGTFGKIGAFSFNGNKIITSGGGGVIVTDDEVLAKRAKHITTTAKIPHPYEYVHDEIAYNYRLPNINAALLVAQLEQLEKFLALKRDLAVKYEEFFTSNKIDFITEPKDSKSNYWLQAVLLEDLKQKDEFLEFTNKNGVMTRPIWKLMNELEMYKDCQKADLKNAKYLEERVVNIPSSVIL</sequence>
<keyword evidence="2 3" id="KW-0663">Pyridoxal phosphate</keyword>
<dbReference type="InterPro" id="IPR015422">
    <property type="entry name" value="PyrdxlP-dep_Trfase_small"/>
</dbReference>
<dbReference type="InterPro" id="IPR000653">
    <property type="entry name" value="DegT/StrS_aminotransferase"/>
</dbReference>
<dbReference type="InterPro" id="IPR015421">
    <property type="entry name" value="PyrdxlP-dep_Trfase_major"/>
</dbReference>
<dbReference type="Gene3D" id="3.40.640.10">
    <property type="entry name" value="Type I PLP-dependent aspartate aminotransferase-like (Major domain)"/>
    <property type="match status" value="1"/>
</dbReference>
<organism evidence="4 5">
    <name type="scientific">Aliarcobacter cibarius</name>
    <dbReference type="NCBI Taxonomy" id="255507"/>
    <lineage>
        <taxon>Bacteria</taxon>
        <taxon>Pseudomonadati</taxon>
        <taxon>Campylobacterota</taxon>
        <taxon>Epsilonproteobacteria</taxon>
        <taxon>Campylobacterales</taxon>
        <taxon>Arcobacteraceae</taxon>
        <taxon>Aliarcobacter</taxon>
    </lineage>
</organism>
<proteinExistence type="inferred from homology"/>
<evidence type="ECO:0000256" key="3">
    <source>
        <dbReference type="RuleBase" id="RU004508"/>
    </source>
</evidence>
<dbReference type="EMBL" id="CP054051">
    <property type="protein sequence ID" value="QKJ26304.1"/>
    <property type="molecule type" value="Genomic_DNA"/>
</dbReference>
<dbReference type="GO" id="GO:0030170">
    <property type="term" value="F:pyridoxal phosphate binding"/>
    <property type="evidence" value="ECO:0007669"/>
    <property type="project" value="TreeGrafter"/>
</dbReference>
<dbReference type="PIRSF" id="PIRSF000390">
    <property type="entry name" value="PLP_StrS"/>
    <property type="match status" value="1"/>
</dbReference>
<keyword evidence="4" id="KW-0808">Transferase</keyword>
<gene>
    <name evidence="4" type="ORF">ACBT_0336</name>
</gene>
<dbReference type="CDD" id="cd00616">
    <property type="entry name" value="AHBA_syn"/>
    <property type="match status" value="1"/>
</dbReference>
<protein>
    <submittedName>
        <fullName evidence="4">Aminotransferase, DegT/DnrJ/EryC1/StrS family</fullName>
    </submittedName>
</protein>
<dbReference type="PANTHER" id="PTHR30244:SF30">
    <property type="entry name" value="BLR5990 PROTEIN"/>
    <property type="match status" value="1"/>
</dbReference>
<dbReference type="InterPro" id="IPR026385">
    <property type="entry name" value="LegC-like"/>
</dbReference>
<dbReference type="Proteomes" id="UP000509513">
    <property type="component" value="Chromosome"/>
</dbReference>
<evidence type="ECO:0000313" key="5">
    <source>
        <dbReference type="Proteomes" id="UP000509513"/>
    </source>
</evidence>
<comment type="similarity">
    <text evidence="3">Belongs to the DegT/DnrJ/EryC1 family.</text>
</comment>
<dbReference type="GO" id="GO:0000271">
    <property type="term" value="P:polysaccharide biosynthetic process"/>
    <property type="evidence" value="ECO:0007669"/>
    <property type="project" value="TreeGrafter"/>
</dbReference>
<dbReference type="Pfam" id="PF01041">
    <property type="entry name" value="DegT_DnrJ_EryC1"/>
    <property type="match status" value="1"/>
</dbReference>
<dbReference type="KEGG" id="acib:ACBT_0336"/>
<evidence type="ECO:0000313" key="4">
    <source>
        <dbReference type="EMBL" id="QKJ26304.1"/>
    </source>
</evidence>
<dbReference type="InterPro" id="IPR015424">
    <property type="entry name" value="PyrdxlP-dep_Trfase"/>
</dbReference>
<dbReference type="PANTHER" id="PTHR30244">
    <property type="entry name" value="TRANSAMINASE"/>
    <property type="match status" value="1"/>
</dbReference>
<evidence type="ECO:0000256" key="2">
    <source>
        <dbReference type="PIRSR" id="PIRSR000390-2"/>
    </source>
</evidence>
<reference evidence="4 5" key="1">
    <citation type="submission" date="2020-05" db="EMBL/GenBank/DDBJ databases">
        <title>Complete genome sequencing of Campylobacter and Arcobacter type strains.</title>
        <authorList>
            <person name="Miller W.G."/>
            <person name="Yee E."/>
        </authorList>
    </citation>
    <scope>NUCLEOTIDE SEQUENCE [LARGE SCALE GENOMIC DNA]</scope>
    <source>
        <strain evidence="4 5">LMG 21996</strain>
    </source>
</reference>
<evidence type="ECO:0000256" key="1">
    <source>
        <dbReference type="PIRSR" id="PIRSR000390-1"/>
    </source>
</evidence>
<name>A0A7L5JM78_9BACT</name>
<feature type="active site" description="Proton acceptor" evidence="1">
    <location>
        <position position="213"/>
    </location>
</feature>
<dbReference type="SUPFAM" id="SSF53383">
    <property type="entry name" value="PLP-dependent transferases"/>
    <property type="match status" value="1"/>
</dbReference>
<keyword evidence="4" id="KW-0032">Aminotransferase</keyword>
<dbReference type="NCBIfam" id="TIGR04181">
    <property type="entry name" value="NHT_00031"/>
    <property type="match status" value="1"/>
</dbReference>
<dbReference type="AlphaFoldDB" id="A0A7L5JM78"/>
<accession>A0A7L5JM78</accession>
<feature type="modified residue" description="N6-(pyridoxal phosphate)lysine" evidence="2">
    <location>
        <position position="213"/>
    </location>
</feature>
<dbReference type="Gene3D" id="3.90.1150.10">
    <property type="entry name" value="Aspartate Aminotransferase, domain 1"/>
    <property type="match status" value="1"/>
</dbReference>
<dbReference type="GO" id="GO:0008483">
    <property type="term" value="F:transaminase activity"/>
    <property type="evidence" value="ECO:0007669"/>
    <property type="project" value="UniProtKB-KW"/>
</dbReference>
<dbReference type="RefSeq" id="WP_034218803.1">
    <property type="nucleotide sequence ID" value="NZ_CP054051.1"/>
</dbReference>